<feature type="domain" description="HTH deoR-type" evidence="3">
    <location>
        <begin position="3"/>
        <end position="58"/>
    </location>
</feature>
<dbReference type="Gene3D" id="1.10.10.10">
    <property type="entry name" value="Winged helix-like DNA-binding domain superfamily/Winged helix DNA-binding domain"/>
    <property type="match status" value="1"/>
</dbReference>
<dbReference type="PROSITE" id="PS51000">
    <property type="entry name" value="HTH_DEOR_2"/>
    <property type="match status" value="1"/>
</dbReference>
<dbReference type="Proteomes" id="UP000199421">
    <property type="component" value="Unassembled WGS sequence"/>
</dbReference>
<dbReference type="GO" id="GO:0003700">
    <property type="term" value="F:DNA-binding transcription factor activity"/>
    <property type="evidence" value="ECO:0007669"/>
    <property type="project" value="InterPro"/>
</dbReference>
<proteinExistence type="predicted"/>
<evidence type="ECO:0000313" key="4">
    <source>
        <dbReference type="EMBL" id="SEK55667.1"/>
    </source>
</evidence>
<evidence type="ECO:0000313" key="5">
    <source>
        <dbReference type="Proteomes" id="UP000199421"/>
    </source>
</evidence>
<dbReference type="OrthoDB" id="9815009at2"/>
<organism evidence="4 5">
    <name type="scientific">Olivibacter domesticus</name>
    <name type="common">Pseudosphingobacterium domesticum</name>
    <dbReference type="NCBI Taxonomy" id="407022"/>
    <lineage>
        <taxon>Bacteria</taxon>
        <taxon>Pseudomonadati</taxon>
        <taxon>Bacteroidota</taxon>
        <taxon>Sphingobacteriia</taxon>
        <taxon>Sphingobacteriales</taxon>
        <taxon>Sphingobacteriaceae</taxon>
        <taxon>Olivibacter</taxon>
    </lineage>
</organism>
<dbReference type="Pfam" id="PF08279">
    <property type="entry name" value="HTH_11"/>
    <property type="match status" value="1"/>
</dbReference>
<reference evidence="5" key="1">
    <citation type="submission" date="2016-10" db="EMBL/GenBank/DDBJ databases">
        <authorList>
            <person name="Varghese N."/>
            <person name="Submissions S."/>
        </authorList>
    </citation>
    <scope>NUCLEOTIDE SEQUENCE [LARGE SCALE GENOMIC DNA]</scope>
    <source>
        <strain evidence="5">DSM 18733</strain>
    </source>
</reference>
<dbReference type="GO" id="GO:0003677">
    <property type="term" value="F:DNA binding"/>
    <property type="evidence" value="ECO:0007669"/>
    <property type="project" value="UniProtKB-KW"/>
</dbReference>
<keyword evidence="5" id="KW-1185">Reference proteome</keyword>
<sequence>MNRIDRLFGIVTLLQSRKYVSVEMIAEKFEISTRTVYRDIRAINEQGVPICFEAGKGYFIVQGYFLPPISFNNEEANALILMERFLNGFADRSIQKHYIAALNKVKNVMRSQQKEQLEFLNDNIKLQIPARLTNDFEYLSDIQNAIAKRMILKVDYEKENGEHSCREVEPIGLVFYAFSWHMIAWCHLRREYRDFKVSRIKKLLEMQIPFRKLDHVPVAEFMKRLPVDY</sequence>
<keyword evidence="2" id="KW-0804">Transcription</keyword>
<dbReference type="InterPro" id="IPR051534">
    <property type="entry name" value="CBASS_pafABC_assoc_protein"/>
</dbReference>
<gene>
    <name evidence="4" type="ORF">SAMN05661044_00537</name>
</gene>
<keyword evidence="1" id="KW-0805">Transcription regulation</keyword>
<dbReference type="AlphaFoldDB" id="A0A1H7I1G0"/>
<dbReference type="InterPro" id="IPR026881">
    <property type="entry name" value="WYL_dom"/>
</dbReference>
<dbReference type="RefSeq" id="WP_093317940.1">
    <property type="nucleotide sequence ID" value="NZ_FOAF01000001.1"/>
</dbReference>
<dbReference type="InterPro" id="IPR001034">
    <property type="entry name" value="DeoR_HTH"/>
</dbReference>
<dbReference type="PANTHER" id="PTHR34580:SF1">
    <property type="entry name" value="PROTEIN PAFC"/>
    <property type="match status" value="1"/>
</dbReference>
<dbReference type="InterPro" id="IPR036388">
    <property type="entry name" value="WH-like_DNA-bd_sf"/>
</dbReference>
<dbReference type="STRING" id="407022.SAMN05661044_00537"/>
<dbReference type="PANTHER" id="PTHR34580">
    <property type="match status" value="1"/>
</dbReference>
<name>A0A1H7I1G0_OLID1</name>
<evidence type="ECO:0000256" key="1">
    <source>
        <dbReference type="ARBA" id="ARBA00023015"/>
    </source>
</evidence>
<evidence type="ECO:0000259" key="3">
    <source>
        <dbReference type="PROSITE" id="PS51000"/>
    </source>
</evidence>
<protein>
    <submittedName>
        <fullName evidence="4">Predicted DNA-binding transcriptional regulator YafY, contains an HTH and WYL domains</fullName>
    </submittedName>
</protein>
<dbReference type="EMBL" id="FOAF01000001">
    <property type="protein sequence ID" value="SEK55667.1"/>
    <property type="molecule type" value="Genomic_DNA"/>
</dbReference>
<dbReference type="InterPro" id="IPR036390">
    <property type="entry name" value="WH_DNA-bd_sf"/>
</dbReference>
<dbReference type="PROSITE" id="PS52050">
    <property type="entry name" value="WYL"/>
    <property type="match status" value="1"/>
</dbReference>
<keyword evidence="4" id="KW-0238">DNA-binding</keyword>
<dbReference type="Pfam" id="PF13280">
    <property type="entry name" value="WYL"/>
    <property type="match status" value="1"/>
</dbReference>
<accession>A0A1H7I1G0</accession>
<dbReference type="InterPro" id="IPR013196">
    <property type="entry name" value="HTH_11"/>
</dbReference>
<evidence type="ECO:0000256" key="2">
    <source>
        <dbReference type="ARBA" id="ARBA00023163"/>
    </source>
</evidence>
<dbReference type="SUPFAM" id="SSF46785">
    <property type="entry name" value="Winged helix' DNA-binding domain"/>
    <property type="match status" value="1"/>
</dbReference>